<dbReference type="RefSeq" id="WP_321547677.1">
    <property type="nucleotide sequence ID" value="NZ_JAXIVS010000007.1"/>
</dbReference>
<evidence type="ECO:0000313" key="3">
    <source>
        <dbReference type="EMBL" id="MDY7228950.1"/>
    </source>
</evidence>
<dbReference type="Pfam" id="PF01425">
    <property type="entry name" value="Amidase"/>
    <property type="match status" value="1"/>
</dbReference>
<proteinExistence type="inferred from homology"/>
<dbReference type="Proteomes" id="UP001291309">
    <property type="component" value="Unassembled WGS sequence"/>
</dbReference>
<keyword evidence="4" id="KW-1185">Reference proteome</keyword>
<sequence length="485" mass="51888">MHLNEYIQFDGLGLAALVRRKEVSAAELLQTALTALERTNPTLNAVIATLEDEARATLKQGLPEGPFTGVPFLIKDIILHAANVPTAMGSRVLKELNLKLPYDSTLMTRYRRAGVVLMGRTNLPELGLLLTTEPQAWGPTRNPWDLERSPGGSSGGTAAAVRAGVVPLGHGSDGGGSLRVPAAMCGLFGLKPTRGRISAGPNIGDLLNGFCVEHVLTRSVRDSAAMLDATAGADFGDPYIIPPPERPFREEAAREPGRLRVAFSRKAPSGVPVSPECVAAVEDVARMCASLGHDVIEAVPQYSTEALDAACAVLWTSGFAAWVDSVSAMLGHTLGQDSFEASTWATVQHGRTVKGSEVQNALGMLNPISRAVGRFFAEYDVLLTPTLAVPPFRLGYLDGNAPLSYMEFFQRQAAICPFTVLFNATGQPAMNVPLHWSSGGLPIGVQFAGRWGDEATLFRLAGQLEQARPWAQRWPRFNAASPART</sequence>
<evidence type="ECO:0000313" key="4">
    <source>
        <dbReference type="Proteomes" id="UP001291309"/>
    </source>
</evidence>
<evidence type="ECO:0000256" key="1">
    <source>
        <dbReference type="ARBA" id="ARBA00009199"/>
    </source>
</evidence>
<comment type="caution">
    <text evidence="3">The sequence shown here is derived from an EMBL/GenBank/DDBJ whole genome shotgun (WGS) entry which is preliminary data.</text>
</comment>
<organism evidence="3 4">
    <name type="scientific">Hyalangium rubrum</name>
    <dbReference type="NCBI Taxonomy" id="3103134"/>
    <lineage>
        <taxon>Bacteria</taxon>
        <taxon>Pseudomonadati</taxon>
        <taxon>Myxococcota</taxon>
        <taxon>Myxococcia</taxon>
        <taxon>Myxococcales</taxon>
        <taxon>Cystobacterineae</taxon>
        <taxon>Archangiaceae</taxon>
        <taxon>Hyalangium</taxon>
    </lineage>
</organism>
<accession>A0ABU5H644</accession>
<reference evidence="3 4" key="1">
    <citation type="submission" date="2023-12" db="EMBL/GenBank/DDBJ databases">
        <title>the genome sequence of Hyalangium sp. s54d21.</title>
        <authorList>
            <person name="Zhang X."/>
        </authorList>
    </citation>
    <scope>NUCLEOTIDE SEQUENCE [LARGE SCALE GENOMIC DNA]</scope>
    <source>
        <strain evidence="4">s54d21</strain>
    </source>
</reference>
<dbReference type="Gene3D" id="3.90.1300.10">
    <property type="entry name" value="Amidase signature (AS) domain"/>
    <property type="match status" value="1"/>
</dbReference>
<comment type="similarity">
    <text evidence="1">Belongs to the amidase family.</text>
</comment>
<feature type="domain" description="Amidase" evidence="2">
    <location>
        <begin position="27"/>
        <end position="457"/>
    </location>
</feature>
<dbReference type="InterPro" id="IPR000120">
    <property type="entry name" value="Amidase"/>
</dbReference>
<dbReference type="EMBL" id="JAXIVS010000007">
    <property type="protein sequence ID" value="MDY7228950.1"/>
    <property type="molecule type" value="Genomic_DNA"/>
</dbReference>
<evidence type="ECO:0000259" key="2">
    <source>
        <dbReference type="Pfam" id="PF01425"/>
    </source>
</evidence>
<dbReference type="PANTHER" id="PTHR11895:SF7">
    <property type="entry name" value="GLUTAMYL-TRNA(GLN) AMIDOTRANSFERASE SUBUNIT A, MITOCHONDRIAL"/>
    <property type="match status" value="1"/>
</dbReference>
<dbReference type="SUPFAM" id="SSF75304">
    <property type="entry name" value="Amidase signature (AS) enzymes"/>
    <property type="match status" value="1"/>
</dbReference>
<protein>
    <submittedName>
        <fullName evidence="3">Amidase</fullName>
    </submittedName>
</protein>
<name>A0ABU5H644_9BACT</name>
<gene>
    <name evidence="3" type="ORF">SYV04_21205</name>
</gene>
<dbReference type="PANTHER" id="PTHR11895">
    <property type="entry name" value="TRANSAMIDASE"/>
    <property type="match status" value="1"/>
</dbReference>
<dbReference type="InterPro" id="IPR023631">
    <property type="entry name" value="Amidase_dom"/>
</dbReference>
<dbReference type="InterPro" id="IPR036928">
    <property type="entry name" value="AS_sf"/>
</dbReference>